<evidence type="ECO:0000256" key="12">
    <source>
        <dbReference type="ARBA" id="ARBA00022801"/>
    </source>
</evidence>
<evidence type="ECO:0000256" key="16">
    <source>
        <dbReference type="RuleBase" id="RU003515"/>
    </source>
</evidence>
<evidence type="ECO:0000256" key="3">
    <source>
        <dbReference type="ARBA" id="ARBA00004065"/>
    </source>
</evidence>
<evidence type="ECO:0000256" key="4">
    <source>
        <dbReference type="ARBA" id="ARBA00004496"/>
    </source>
</evidence>
<evidence type="ECO:0000256" key="14">
    <source>
        <dbReference type="HAMAP-Rule" id="MF_00052"/>
    </source>
</evidence>
<feature type="domain" description="RNase H type-2" evidence="17">
    <location>
        <begin position="77"/>
        <end position="265"/>
    </location>
</feature>
<dbReference type="HAMAP" id="MF_00052_B">
    <property type="entry name" value="RNase_HII_B"/>
    <property type="match status" value="1"/>
</dbReference>
<evidence type="ECO:0000256" key="2">
    <source>
        <dbReference type="ARBA" id="ARBA00001946"/>
    </source>
</evidence>
<dbReference type="SUPFAM" id="SSF53098">
    <property type="entry name" value="Ribonuclease H-like"/>
    <property type="match status" value="1"/>
</dbReference>
<dbReference type="eggNOG" id="COG0164">
    <property type="taxonomic scope" value="Bacteria"/>
</dbReference>
<keyword evidence="11 14" id="KW-0255">Endonuclease</keyword>
<dbReference type="GO" id="GO:0003723">
    <property type="term" value="F:RNA binding"/>
    <property type="evidence" value="ECO:0007669"/>
    <property type="project" value="UniProtKB-UniRule"/>
</dbReference>
<dbReference type="CDD" id="cd07182">
    <property type="entry name" value="RNase_HII_bacteria_HII_like"/>
    <property type="match status" value="1"/>
</dbReference>
<evidence type="ECO:0000256" key="8">
    <source>
        <dbReference type="ARBA" id="ARBA00022490"/>
    </source>
</evidence>
<dbReference type="PROSITE" id="PS51975">
    <property type="entry name" value="RNASE_H_2"/>
    <property type="match status" value="1"/>
</dbReference>
<organism evidence="18 19">
    <name type="scientific">Sporosarcina newyorkensis 2681</name>
    <dbReference type="NCBI Taxonomy" id="1027292"/>
    <lineage>
        <taxon>Bacteria</taxon>
        <taxon>Bacillati</taxon>
        <taxon>Bacillota</taxon>
        <taxon>Bacilli</taxon>
        <taxon>Bacillales</taxon>
        <taxon>Caryophanaceae</taxon>
        <taxon>Sporosarcina</taxon>
    </lineage>
</organism>
<dbReference type="InterPro" id="IPR012337">
    <property type="entry name" value="RNaseH-like_sf"/>
</dbReference>
<evidence type="ECO:0000256" key="11">
    <source>
        <dbReference type="ARBA" id="ARBA00022759"/>
    </source>
</evidence>
<evidence type="ECO:0000313" key="19">
    <source>
        <dbReference type="Proteomes" id="UP000005316"/>
    </source>
</evidence>
<evidence type="ECO:0000256" key="9">
    <source>
        <dbReference type="ARBA" id="ARBA00022722"/>
    </source>
</evidence>
<keyword evidence="13 14" id="KW-0464">Manganese</keyword>
<dbReference type="NCBIfam" id="NF000595">
    <property type="entry name" value="PRK00015.1-3"/>
    <property type="match status" value="1"/>
</dbReference>
<dbReference type="Gene3D" id="3.30.420.10">
    <property type="entry name" value="Ribonuclease H-like superfamily/Ribonuclease H"/>
    <property type="match status" value="1"/>
</dbReference>
<comment type="cofactor">
    <cofactor evidence="2">
        <name>Mg(2+)</name>
        <dbReference type="ChEBI" id="CHEBI:18420"/>
    </cofactor>
</comment>
<evidence type="ECO:0000256" key="1">
    <source>
        <dbReference type="ARBA" id="ARBA00000077"/>
    </source>
</evidence>
<dbReference type="Proteomes" id="UP000005316">
    <property type="component" value="Unassembled WGS sequence"/>
</dbReference>
<comment type="caution">
    <text evidence="18">The sequence shown here is derived from an EMBL/GenBank/DDBJ whole genome shotgun (WGS) entry which is preliminary data.</text>
</comment>
<comment type="similarity">
    <text evidence="5 14 16">Belongs to the RNase HII family.</text>
</comment>
<evidence type="ECO:0000256" key="15">
    <source>
        <dbReference type="PROSITE-ProRule" id="PRU01319"/>
    </source>
</evidence>
<keyword evidence="12 14" id="KW-0378">Hydrolase</keyword>
<dbReference type="InterPro" id="IPR022898">
    <property type="entry name" value="RNase_HII"/>
</dbReference>
<comment type="cofactor">
    <cofactor evidence="14 15">
        <name>Mn(2+)</name>
        <dbReference type="ChEBI" id="CHEBI:29035"/>
    </cofactor>
    <cofactor evidence="14 15">
        <name>Mg(2+)</name>
        <dbReference type="ChEBI" id="CHEBI:18420"/>
    </cofactor>
    <text evidence="14 15">Manganese or magnesium. Binds 1 divalent metal ion per monomer in the absence of substrate. May bind a second metal ion after substrate binding.</text>
</comment>
<dbReference type="GO" id="GO:0030145">
    <property type="term" value="F:manganese ion binding"/>
    <property type="evidence" value="ECO:0007669"/>
    <property type="project" value="UniProtKB-UniRule"/>
</dbReference>
<keyword evidence="9 14" id="KW-0540">Nuclease</keyword>
<dbReference type="EMBL" id="AFPZ01000018">
    <property type="protein sequence ID" value="EGQ27327.1"/>
    <property type="molecule type" value="Genomic_DNA"/>
</dbReference>
<dbReference type="FunFam" id="3.30.420.10:FF:000006">
    <property type="entry name" value="Ribonuclease HII"/>
    <property type="match status" value="1"/>
</dbReference>
<dbReference type="InterPro" id="IPR001352">
    <property type="entry name" value="RNase_HII/HIII"/>
</dbReference>
<evidence type="ECO:0000256" key="6">
    <source>
        <dbReference type="ARBA" id="ARBA00012180"/>
    </source>
</evidence>
<feature type="binding site" evidence="14 15">
    <location>
        <position position="83"/>
    </location>
    <ligand>
        <name>a divalent metal cation</name>
        <dbReference type="ChEBI" id="CHEBI:60240"/>
    </ligand>
</feature>
<comment type="catalytic activity">
    <reaction evidence="1 14 15 16">
        <text>Endonucleolytic cleavage to 5'-phosphomonoester.</text>
        <dbReference type="EC" id="3.1.26.4"/>
    </reaction>
</comment>
<dbReference type="GO" id="GO:0043137">
    <property type="term" value="P:DNA replication, removal of RNA primer"/>
    <property type="evidence" value="ECO:0007669"/>
    <property type="project" value="TreeGrafter"/>
</dbReference>
<accession>F9DPD1</accession>
<protein>
    <recommendedName>
        <fullName evidence="7 14">Ribonuclease HII</fullName>
        <shortName evidence="14">RNase HII</shortName>
        <ecNumber evidence="6 14">3.1.26.4</ecNumber>
    </recommendedName>
</protein>
<feature type="binding site" evidence="14 15">
    <location>
        <position position="84"/>
    </location>
    <ligand>
        <name>a divalent metal cation</name>
        <dbReference type="ChEBI" id="CHEBI:60240"/>
    </ligand>
</feature>
<dbReference type="NCBIfam" id="NF000594">
    <property type="entry name" value="PRK00015.1-1"/>
    <property type="match status" value="1"/>
</dbReference>
<evidence type="ECO:0000256" key="7">
    <source>
        <dbReference type="ARBA" id="ARBA00019179"/>
    </source>
</evidence>
<comment type="subcellular location">
    <subcellularLocation>
        <location evidence="4 14">Cytoplasm</location>
    </subcellularLocation>
</comment>
<name>F9DPD1_9BACL</name>
<comment type="function">
    <text evidence="3 14 16">Endonuclease that specifically degrades the RNA of RNA-DNA hybrids.</text>
</comment>
<dbReference type="STRING" id="759851.SAMN04244570_2413"/>
<dbReference type="EC" id="3.1.26.4" evidence="6 14"/>
<evidence type="ECO:0000256" key="10">
    <source>
        <dbReference type="ARBA" id="ARBA00022723"/>
    </source>
</evidence>
<dbReference type="GO" id="GO:0004523">
    <property type="term" value="F:RNA-DNA hybrid ribonuclease activity"/>
    <property type="evidence" value="ECO:0007669"/>
    <property type="project" value="UniProtKB-UniRule"/>
</dbReference>
<keyword evidence="10 14" id="KW-0479">Metal-binding</keyword>
<dbReference type="InterPro" id="IPR036397">
    <property type="entry name" value="RNaseH_sf"/>
</dbReference>
<evidence type="ECO:0000256" key="13">
    <source>
        <dbReference type="ARBA" id="ARBA00023211"/>
    </source>
</evidence>
<dbReference type="HOGENOM" id="CLU_036532_2_1_9"/>
<reference evidence="18 19" key="1">
    <citation type="submission" date="2011-04" db="EMBL/GenBank/DDBJ databases">
        <authorList>
            <person name="Muzny D."/>
            <person name="Qin X."/>
            <person name="Deng J."/>
            <person name="Jiang H."/>
            <person name="Liu Y."/>
            <person name="Qu J."/>
            <person name="Song X.-Z."/>
            <person name="Zhang L."/>
            <person name="Thornton R."/>
            <person name="Coyle M."/>
            <person name="Francisco L."/>
            <person name="Jackson L."/>
            <person name="Javaid M."/>
            <person name="Korchina V."/>
            <person name="Kovar C."/>
            <person name="Mata R."/>
            <person name="Mathew T."/>
            <person name="Ngo R."/>
            <person name="Nguyen L."/>
            <person name="Nguyen N."/>
            <person name="Okwuonu G."/>
            <person name="Ongeri F."/>
            <person name="Pham C."/>
            <person name="Simmons D."/>
            <person name="Wilczek-Boney K."/>
            <person name="Hale W."/>
            <person name="Jakkamsetti A."/>
            <person name="Pham P."/>
            <person name="Ruth R."/>
            <person name="San Lucas F."/>
            <person name="Warren J."/>
            <person name="Zhang J."/>
            <person name="Zhao Z."/>
            <person name="Zhou C."/>
            <person name="Zhu D."/>
            <person name="Lee S."/>
            <person name="Bess C."/>
            <person name="Blankenburg K."/>
            <person name="Forbes L."/>
            <person name="Fu Q."/>
            <person name="Gubbala S."/>
            <person name="Hirani K."/>
            <person name="Jayaseelan J.C."/>
            <person name="Lara F."/>
            <person name="Munidasa M."/>
            <person name="Palculict T."/>
            <person name="Patil S."/>
            <person name="Pu L.-L."/>
            <person name="Saada N."/>
            <person name="Tang L."/>
            <person name="Weissenberger G."/>
            <person name="Zhu Y."/>
            <person name="Hemphill L."/>
            <person name="Shang Y."/>
            <person name="Youmans B."/>
            <person name="Ayvaz T."/>
            <person name="Ross M."/>
            <person name="Santibanez J."/>
            <person name="Aqrawi P."/>
            <person name="Gross S."/>
            <person name="Joshi V."/>
            <person name="Fowler G."/>
            <person name="Nazareth L."/>
            <person name="Reid J."/>
            <person name="Worley K."/>
            <person name="Petrosino J."/>
            <person name="Highlander S."/>
            <person name="Gibbs R."/>
        </authorList>
    </citation>
    <scope>NUCLEOTIDE SEQUENCE [LARGE SCALE GENOMIC DNA]</scope>
    <source>
        <strain evidence="18 19">2681</strain>
    </source>
</reference>
<evidence type="ECO:0000313" key="18">
    <source>
        <dbReference type="EMBL" id="EGQ27327.1"/>
    </source>
</evidence>
<dbReference type="PANTHER" id="PTHR10954:SF18">
    <property type="entry name" value="RIBONUCLEASE HII"/>
    <property type="match status" value="1"/>
</dbReference>
<dbReference type="GO" id="GO:0032299">
    <property type="term" value="C:ribonuclease H2 complex"/>
    <property type="evidence" value="ECO:0007669"/>
    <property type="project" value="TreeGrafter"/>
</dbReference>
<dbReference type="AlphaFoldDB" id="F9DPD1"/>
<evidence type="ECO:0000256" key="5">
    <source>
        <dbReference type="ARBA" id="ARBA00007383"/>
    </source>
</evidence>
<keyword evidence="8 14" id="KW-0963">Cytoplasm</keyword>
<dbReference type="InterPro" id="IPR024567">
    <property type="entry name" value="RNase_HII/HIII_dom"/>
</dbReference>
<dbReference type="GO" id="GO:0005737">
    <property type="term" value="C:cytoplasm"/>
    <property type="evidence" value="ECO:0007669"/>
    <property type="project" value="UniProtKB-SubCell"/>
</dbReference>
<dbReference type="PANTHER" id="PTHR10954">
    <property type="entry name" value="RIBONUCLEASE H2 SUBUNIT A"/>
    <property type="match status" value="1"/>
</dbReference>
<sequence length="265" mass="29886">MLDGQVKKLTTIQQIKNQLQDLEEPNEWLEELQSDERKGVQLAIKQWKKQYEKRQQLIRDFLKKKAFDDAYKTTGISLIAGIDEAGRGPLAGPVVTAAVILPEESSVLLGVDDSKKISKLERQRFAQLIKEHAVAYSIHVQPATVIDELNIYQATKLSMETAVNQLSVKPHTVVADAMNLMLDCPAYSIVKGDEKSLSIAAASILAKTTRDDLMAELHEQFPWYGFDENAGYGTAKHLTGLESHGFTEHHRKSFEPIKTMWRNRQ</sequence>
<dbReference type="Pfam" id="PF01351">
    <property type="entry name" value="RNase_HII"/>
    <property type="match status" value="1"/>
</dbReference>
<gene>
    <name evidence="14 18" type="primary">rnhB</name>
    <name evidence="18" type="ORF">HMPREF9372_0661</name>
</gene>
<dbReference type="GO" id="GO:0006298">
    <property type="term" value="P:mismatch repair"/>
    <property type="evidence" value="ECO:0007669"/>
    <property type="project" value="TreeGrafter"/>
</dbReference>
<evidence type="ECO:0000259" key="17">
    <source>
        <dbReference type="PROSITE" id="PS51975"/>
    </source>
</evidence>
<proteinExistence type="inferred from homology"/>
<feature type="binding site" evidence="14 15">
    <location>
        <position position="176"/>
    </location>
    <ligand>
        <name>a divalent metal cation</name>
        <dbReference type="ChEBI" id="CHEBI:60240"/>
    </ligand>
</feature>